<dbReference type="SMART" id="SM00406">
    <property type="entry name" value="IGv"/>
    <property type="match status" value="2"/>
</dbReference>
<dbReference type="GO" id="GO:0071222">
    <property type="term" value="P:cellular response to lipopolysaccharide"/>
    <property type="evidence" value="ECO:0007669"/>
    <property type="project" value="TreeGrafter"/>
</dbReference>
<dbReference type="GO" id="GO:0006955">
    <property type="term" value="P:immune response"/>
    <property type="evidence" value="ECO:0007669"/>
    <property type="project" value="TreeGrafter"/>
</dbReference>
<organism evidence="14 15">
    <name type="scientific">Petromyzon marinus</name>
    <name type="common">Sea lamprey</name>
    <dbReference type="NCBI Taxonomy" id="7757"/>
    <lineage>
        <taxon>Eukaryota</taxon>
        <taxon>Metazoa</taxon>
        <taxon>Chordata</taxon>
        <taxon>Craniata</taxon>
        <taxon>Vertebrata</taxon>
        <taxon>Cyclostomata</taxon>
        <taxon>Hyperoartia</taxon>
        <taxon>Petromyzontiformes</taxon>
        <taxon>Petromyzontidae</taxon>
        <taxon>Petromyzon</taxon>
    </lineage>
</organism>
<dbReference type="InterPro" id="IPR003599">
    <property type="entry name" value="Ig_sub"/>
</dbReference>
<feature type="transmembrane region" description="Helical" evidence="11">
    <location>
        <begin position="306"/>
        <end position="327"/>
    </location>
</feature>
<name>A0AAJ7TSA2_PETMA</name>
<evidence type="ECO:0000256" key="1">
    <source>
        <dbReference type="ARBA" id="ARBA00004251"/>
    </source>
</evidence>
<evidence type="ECO:0000256" key="6">
    <source>
        <dbReference type="ARBA" id="ARBA00023136"/>
    </source>
</evidence>
<dbReference type="RefSeq" id="XP_032822105.1">
    <property type="nucleotide sequence ID" value="XM_032966214.1"/>
</dbReference>
<keyword evidence="8" id="KW-0675">Receptor</keyword>
<dbReference type="Pfam" id="PF07686">
    <property type="entry name" value="V-set"/>
    <property type="match status" value="2"/>
</dbReference>
<dbReference type="PANTHER" id="PTHR25466">
    <property type="entry name" value="T-LYMPHOCYTE ACTIVATION ANTIGEN"/>
    <property type="match status" value="1"/>
</dbReference>
<evidence type="ECO:0000256" key="11">
    <source>
        <dbReference type="SAM" id="Phobius"/>
    </source>
</evidence>
<proteinExistence type="predicted"/>
<dbReference type="GO" id="GO:0042102">
    <property type="term" value="P:positive regulation of T cell proliferation"/>
    <property type="evidence" value="ECO:0007669"/>
    <property type="project" value="TreeGrafter"/>
</dbReference>
<dbReference type="GO" id="GO:0042130">
    <property type="term" value="P:negative regulation of T cell proliferation"/>
    <property type="evidence" value="ECO:0007669"/>
    <property type="project" value="TreeGrafter"/>
</dbReference>
<dbReference type="SUPFAM" id="SSF48726">
    <property type="entry name" value="Immunoglobulin"/>
    <property type="match status" value="2"/>
</dbReference>
<feature type="chain" id="PRO_5042539372" evidence="12">
    <location>
        <begin position="29"/>
        <end position="386"/>
    </location>
</feature>
<keyword evidence="2" id="KW-1003">Cell membrane</keyword>
<evidence type="ECO:0000256" key="8">
    <source>
        <dbReference type="ARBA" id="ARBA00023170"/>
    </source>
</evidence>
<evidence type="ECO:0000256" key="3">
    <source>
        <dbReference type="ARBA" id="ARBA00022692"/>
    </source>
</evidence>
<accession>A0AAJ7TSA2</accession>
<dbReference type="AlphaFoldDB" id="A0AAJ7TSA2"/>
<dbReference type="InterPro" id="IPR051713">
    <property type="entry name" value="T-cell_Activation_Regulation"/>
</dbReference>
<dbReference type="Gene3D" id="2.60.40.10">
    <property type="entry name" value="Immunoglobulins"/>
    <property type="match status" value="2"/>
</dbReference>
<dbReference type="Proteomes" id="UP001318040">
    <property type="component" value="Chromosome 35"/>
</dbReference>
<reference evidence="15" key="1">
    <citation type="submission" date="2025-08" db="UniProtKB">
        <authorList>
            <consortium name="RefSeq"/>
        </authorList>
    </citation>
    <scope>IDENTIFICATION</scope>
    <source>
        <tissue evidence="15">Sperm</tissue>
    </source>
</reference>
<keyword evidence="14" id="KW-1185">Reference proteome</keyword>
<dbReference type="InterPro" id="IPR007110">
    <property type="entry name" value="Ig-like_dom"/>
</dbReference>
<dbReference type="PANTHER" id="PTHR25466:SF9">
    <property type="entry name" value="FIBRONECTIN TYPE-III DOMAIN-CONTAINING PROTEIN"/>
    <property type="match status" value="1"/>
</dbReference>
<dbReference type="GO" id="GO:0007166">
    <property type="term" value="P:cell surface receptor signaling pathway"/>
    <property type="evidence" value="ECO:0007669"/>
    <property type="project" value="TreeGrafter"/>
</dbReference>
<dbReference type="InterPro" id="IPR013106">
    <property type="entry name" value="Ig_V-set"/>
</dbReference>
<keyword evidence="6 11" id="KW-0472">Membrane</keyword>
<evidence type="ECO:0000313" key="15">
    <source>
        <dbReference type="RefSeq" id="XP_032822105.1"/>
    </source>
</evidence>
<evidence type="ECO:0000256" key="10">
    <source>
        <dbReference type="ARBA" id="ARBA00023319"/>
    </source>
</evidence>
<dbReference type="GO" id="GO:0031295">
    <property type="term" value="P:T cell costimulation"/>
    <property type="evidence" value="ECO:0007669"/>
    <property type="project" value="TreeGrafter"/>
</dbReference>
<gene>
    <name evidence="15" type="primary">LOC116948930</name>
</gene>
<dbReference type="GO" id="GO:0009897">
    <property type="term" value="C:external side of plasma membrane"/>
    <property type="evidence" value="ECO:0007669"/>
    <property type="project" value="TreeGrafter"/>
</dbReference>
<keyword evidence="3 11" id="KW-0812">Transmembrane</keyword>
<protein>
    <submittedName>
        <fullName evidence="15">Uncharacterized protein LOC116948930</fullName>
    </submittedName>
</protein>
<feature type="domain" description="Ig-like" evidence="13">
    <location>
        <begin position="146"/>
        <end position="262"/>
    </location>
</feature>
<dbReference type="InterPro" id="IPR013783">
    <property type="entry name" value="Ig-like_fold"/>
</dbReference>
<evidence type="ECO:0000256" key="12">
    <source>
        <dbReference type="SAM" id="SignalP"/>
    </source>
</evidence>
<comment type="subcellular location">
    <subcellularLocation>
        <location evidence="1">Cell membrane</location>
        <topology evidence="1">Single-pass type I membrane protein</topology>
    </subcellularLocation>
</comment>
<evidence type="ECO:0000256" key="5">
    <source>
        <dbReference type="ARBA" id="ARBA00022989"/>
    </source>
</evidence>
<dbReference type="PROSITE" id="PS50835">
    <property type="entry name" value="IG_LIKE"/>
    <property type="match status" value="2"/>
</dbReference>
<feature type="domain" description="Ig-like" evidence="13">
    <location>
        <begin position="40"/>
        <end position="137"/>
    </location>
</feature>
<evidence type="ECO:0000256" key="2">
    <source>
        <dbReference type="ARBA" id="ARBA00022475"/>
    </source>
</evidence>
<evidence type="ECO:0000256" key="4">
    <source>
        <dbReference type="ARBA" id="ARBA00022729"/>
    </source>
</evidence>
<feature type="signal peptide" evidence="12">
    <location>
        <begin position="1"/>
        <end position="28"/>
    </location>
</feature>
<keyword evidence="5 11" id="KW-1133">Transmembrane helix</keyword>
<dbReference type="KEGG" id="pmrn:116948930"/>
<sequence length="386" mass="43973">MHTCSGSVMDFTIAFILQATLLTGLATGQRYIGVTLADVGASATLGCQITDMSWNSSEAFQVTWIWAPRNSVRKKHVQILQQSKSEFHVQQYFQNRLTSVSKEGYKFGVFSLNISKVRREDSGNYTCHVKVNSATRSYVTHLFTDEEFATRTASNNIFVSASENKHASLPCDLSNIKPQKNRGVSWFLHGDKKQRSQLYFERFMYNSSLYKAHRYSERIEVPLKDFENSVFSLQIDNINKDDFGVYTCFVYDGGQIYERSVRLYSDKERMPTNEDILKFDGSYITSSSPQLTTPTKQPWCPLVQCLVPSILAGVLVVITLCIIITVYTHRWMCKGKMCFMPLPPPFCQNSKSDVPTPPLERDSRWQVNPKAQPLLTFPQSDAQCID</sequence>
<keyword evidence="4 12" id="KW-0732">Signal</keyword>
<dbReference type="SMART" id="SM00409">
    <property type="entry name" value="IG"/>
    <property type="match status" value="2"/>
</dbReference>
<keyword evidence="10" id="KW-0393">Immunoglobulin domain</keyword>
<evidence type="ECO:0000259" key="13">
    <source>
        <dbReference type="PROSITE" id="PS50835"/>
    </source>
</evidence>
<keyword evidence="7" id="KW-1015">Disulfide bond</keyword>
<evidence type="ECO:0000256" key="7">
    <source>
        <dbReference type="ARBA" id="ARBA00023157"/>
    </source>
</evidence>
<evidence type="ECO:0000256" key="9">
    <source>
        <dbReference type="ARBA" id="ARBA00023180"/>
    </source>
</evidence>
<dbReference type="InterPro" id="IPR036179">
    <property type="entry name" value="Ig-like_dom_sf"/>
</dbReference>
<keyword evidence="9" id="KW-0325">Glycoprotein</keyword>
<evidence type="ECO:0000313" key="14">
    <source>
        <dbReference type="Proteomes" id="UP001318040"/>
    </source>
</evidence>